<dbReference type="PANTHER" id="PTHR11941">
    <property type="entry name" value="ENOYL-COA HYDRATASE-RELATED"/>
    <property type="match status" value="1"/>
</dbReference>
<keyword evidence="5" id="KW-1185">Reference proteome</keyword>
<dbReference type="Proteomes" id="UP001275436">
    <property type="component" value="Unassembled WGS sequence"/>
</dbReference>
<dbReference type="Pfam" id="PF00378">
    <property type="entry name" value="ECH_1"/>
    <property type="match status" value="1"/>
</dbReference>
<dbReference type="PANTHER" id="PTHR11941:SF133">
    <property type="entry name" value="1,2-EPOXYPHENYLACETYL-COA ISOMERASE"/>
    <property type="match status" value="1"/>
</dbReference>
<dbReference type="EMBL" id="BSKO01000001">
    <property type="protein sequence ID" value="GLO67321.1"/>
    <property type="molecule type" value="Genomic_DNA"/>
</dbReference>
<dbReference type="InterPro" id="IPR018376">
    <property type="entry name" value="Enoyl-CoA_hyd/isom_CS"/>
</dbReference>
<organism evidence="4 5">
    <name type="scientific">Oceanobacillus kimchii</name>
    <dbReference type="NCBI Taxonomy" id="746691"/>
    <lineage>
        <taxon>Bacteria</taxon>
        <taxon>Bacillati</taxon>
        <taxon>Bacillota</taxon>
        <taxon>Bacilli</taxon>
        <taxon>Bacillales</taxon>
        <taxon>Bacillaceae</taxon>
        <taxon>Oceanobacillus</taxon>
    </lineage>
</organism>
<gene>
    <name evidence="4" type="ORF">MACH08_31050</name>
</gene>
<protein>
    <submittedName>
        <fullName evidence="4">Enoyl-CoA hydratase</fullName>
    </submittedName>
</protein>
<evidence type="ECO:0000256" key="1">
    <source>
        <dbReference type="ARBA" id="ARBA00005254"/>
    </source>
</evidence>
<dbReference type="SUPFAM" id="SSF52096">
    <property type="entry name" value="ClpP/crotonase"/>
    <property type="match status" value="1"/>
</dbReference>
<name>A0ABQ5TLX8_9BACI</name>
<dbReference type="InterPro" id="IPR014748">
    <property type="entry name" value="Enoyl-CoA_hydra_C"/>
</dbReference>
<comment type="caution">
    <text evidence="4">The sequence shown here is derived from an EMBL/GenBank/DDBJ whole genome shotgun (WGS) entry which is preliminary data.</text>
</comment>
<comment type="similarity">
    <text evidence="1 3">Belongs to the enoyl-CoA hydratase/isomerase family.</text>
</comment>
<keyword evidence="2" id="KW-0456">Lyase</keyword>
<dbReference type="Gene3D" id="3.90.226.10">
    <property type="entry name" value="2-enoyl-CoA Hydratase, Chain A, domain 1"/>
    <property type="match status" value="1"/>
</dbReference>
<evidence type="ECO:0000313" key="5">
    <source>
        <dbReference type="Proteomes" id="UP001275436"/>
    </source>
</evidence>
<proteinExistence type="inferred from homology"/>
<sequence>MTISSAVLYQKENQIAYIVMNRPEKRNALSIEMAEELIAALHQAEKDPEVKVVILTGEGKGFSAGGDLQVLHTLNNSAQIMNYMKKALQIIQTMKDLDKYVISAVHGFAAGAGFSIAIAADFIVAKKDASFACSFTNVGIIPDLGLLKGLADKLPTAVAKEWISSGRQVTAQEAYERGIVNRVVEGDLLEEATEFAQFIVHGPPLANQFVKHMVNHASEYNQDTNDLQELAVQTLLLQSEDNKEGIAAFFEKRKPAFKGK</sequence>
<evidence type="ECO:0000313" key="4">
    <source>
        <dbReference type="EMBL" id="GLO67321.1"/>
    </source>
</evidence>
<dbReference type="Gene3D" id="1.10.12.10">
    <property type="entry name" value="Lyase 2-enoyl-coa Hydratase, Chain A, domain 2"/>
    <property type="match status" value="1"/>
</dbReference>
<dbReference type="InterPro" id="IPR029045">
    <property type="entry name" value="ClpP/crotonase-like_dom_sf"/>
</dbReference>
<reference evidence="4 5" key="1">
    <citation type="submission" date="2023-02" db="EMBL/GenBank/DDBJ databases">
        <title>Oceanobacillus kimchii IFOP_LL358 isolated form Alexandrium catenella lab strain.</title>
        <authorList>
            <person name="Gajardo G."/>
            <person name="Ueki S."/>
            <person name="Maruyama F."/>
        </authorList>
    </citation>
    <scope>NUCLEOTIDE SEQUENCE [LARGE SCALE GENOMIC DNA]</scope>
    <source>
        <strain evidence="4 5">IFOP_LL358</strain>
    </source>
</reference>
<dbReference type="CDD" id="cd06558">
    <property type="entry name" value="crotonase-like"/>
    <property type="match status" value="1"/>
</dbReference>
<accession>A0ABQ5TLX8</accession>
<dbReference type="RefSeq" id="WP_017797845.1">
    <property type="nucleotide sequence ID" value="NZ_BSKO01000001.1"/>
</dbReference>
<evidence type="ECO:0000256" key="2">
    <source>
        <dbReference type="ARBA" id="ARBA00023239"/>
    </source>
</evidence>
<dbReference type="PROSITE" id="PS00166">
    <property type="entry name" value="ENOYL_COA_HYDRATASE"/>
    <property type="match status" value="1"/>
</dbReference>
<dbReference type="InterPro" id="IPR001753">
    <property type="entry name" value="Enoyl-CoA_hydra/iso"/>
</dbReference>
<evidence type="ECO:0000256" key="3">
    <source>
        <dbReference type="RuleBase" id="RU003707"/>
    </source>
</evidence>